<organism evidence="2">
    <name type="scientific">Arundo donax</name>
    <name type="common">Giant reed</name>
    <name type="synonym">Donax arundinaceus</name>
    <dbReference type="NCBI Taxonomy" id="35708"/>
    <lineage>
        <taxon>Eukaryota</taxon>
        <taxon>Viridiplantae</taxon>
        <taxon>Streptophyta</taxon>
        <taxon>Embryophyta</taxon>
        <taxon>Tracheophyta</taxon>
        <taxon>Spermatophyta</taxon>
        <taxon>Magnoliopsida</taxon>
        <taxon>Liliopsida</taxon>
        <taxon>Poales</taxon>
        <taxon>Poaceae</taxon>
        <taxon>PACMAD clade</taxon>
        <taxon>Arundinoideae</taxon>
        <taxon>Arundineae</taxon>
        <taxon>Arundo</taxon>
    </lineage>
</organism>
<feature type="region of interest" description="Disordered" evidence="1">
    <location>
        <begin position="1"/>
        <end position="48"/>
    </location>
</feature>
<reference evidence="2" key="2">
    <citation type="journal article" date="2015" name="Data Brief">
        <title>Shoot transcriptome of the giant reed, Arundo donax.</title>
        <authorList>
            <person name="Barrero R.A."/>
            <person name="Guerrero F.D."/>
            <person name="Moolhuijzen P."/>
            <person name="Goolsby J.A."/>
            <person name="Tidwell J."/>
            <person name="Bellgard S.E."/>
            <person name="Bellgard M.I."/>
        </authorList>
    </citation>
    <scope>NUCLEOTIDE SEQUENCE</scope>
    <source>
        <tissue evidence="2">Shoot tissue taken approximately 20 cm above the soil surface</tissue>
    </source>
</reference>
<name>A0A0A8XUZ9_ARUDO</name>
<evidence type="ECO:0000256" key="1">
    <source>
        <dbReference type="SAM" id="MobiDB-lite"/>
    </source>
</evidence>
<protein>
    <submittedName>
        <fullName evidence="2">Uncharacterized protein</fullName>
    </submittedName>
</protein>
<accession>A0A0A8XUZ9</accession>
<proteinExistence type="predicted"/>
<dbReference type="EMBL" id="GBRH01282368">
    <property type="protein sequence ID" value="JAD15527.1"/>
    <property type="molecule type" value="Transcribed_RNA"/>
</dbReference>
<evidence type="ECO:0000313" key="2">
    <source>
        <dbReference type="EMBL" id="JAD15527.1"/>
    </source>
</evidence>
<reference evidence="2" key="1">
    <citation type="submission" date="2014-09" db="EMBL/GenBank/DDBJ databases">
        <authorList>
            <person name="Magalhaes I.L.F."/>
            <person name="Oliveira U."/>
            <person name="Santos F.R."/>
            <person name="Vidigal T.H.D.A."/>
            <person name="Brescovit A.D."/>
            <person name="Santos A.J."/>
        </authorList>
    </citation>
    <scope>NUCLEOTIDE SEQUENCE</scope>
    <source>
        <tissue evidence="2">Shoot tissue taken approximately 20 cm above the soil surface</tissue>
    </source>
</reference>
<dbReference type="AlphaFoldDB" id="A0A0A8XUZ9"/>
<sequence length="48" mass="4633">MSTGRNSSEAVGGAQGSPALQTTPNGADTGGAVGDWSGRRRGSSVGAR</sequence>